<dbReference type="PANTHER" id="PTHR43861">
    <property type="entry name" value="TRANS-ACONITATE 2-METHYLTRANSFERASE-RELATED"/>
    <property type="match status" value="1"/>
</dbReference>
<dbReference type="Proteomes" id="UP000442694">
    <property type="component" value="Unassembled WGS sequence"/>
</dbReference>
<comment type="caution">
    <text evidence="1">The sequence shown here is derived from an EMBL/GenBank/DDBJ whole genome shotgun (WGS) entry which is preliminary data.</text>
</comment>
<keyword evidence="1" id="KW-0489">Methyltransferase</keyword>
<dbReference type="CDD" id="cd02440">
    <property type="entry name" value="AdoMet_MTases"/>
    <property type="match status" value="1"/>
</dbReference>
<protein>
    <submittedName>
        <fullName evidence="1">Methyltransferase</fullName>
    </submittedName>
</protein>
<sequence>MPELVQNFENIELKNKNIVKFLNSSSSQNKFSFLEKLKINFRPYICPFQKILNLIDNNSKVFEIGCGMGLFMALVLKFKNPKEIFGIEISPRLVNSARTYISSLNLNKSFQVEMYDGGDFPECIKNFSTIVMIDVFHHIEKNKGEKFLENIYNSMSSGSTLMLKDIDAADRFFLIFNKIHDLIISKEIGNEISLNNAEYLIIKSGFKVKKKLKIRTYLYSHYVILAEK</sequence>
<dbReference type="SUPFAM" id="SSF53335">
    <property type="entry name" value="S-adenosyl-L-methionine-dependent methyltransferases"/>
    <property type="match status" value="1"/>
</dbReference>
<dbReference type="AlphaFoldDB" id="A0A833JB25"/>
<name>A0A833JB25_9BACT</name>
<gene>
    <name evidence="1" type="ORF">GCL57_13210</name>
</gene>
<dbReference type="EMBL" id="WFLN01000010">
    <property type="protein sequence ID" value="KAB8028008.1"/>
    <property type="molecule type" value="Genomic_DNA"/>
</dbReference>
<dbReference type="Pfam" id="PF02353">
    <property type="entry name" value="CMAS"/>
    <property type="match status" value="1"/>
</dbReference>
<proteinExistence type="predicted"/>
<evidence type="ECO:0000313" key="1">
    <source>
        <dbReference type="EMBL" id="KAB8028008.1"/>
    </source>
</evidence>
<dbReference type="RefSeq" id="WP_152213830.1">
    <property type="nucleotide sequence ID" value="NZ_WFLN01000010.1"/>
</dbReference>
<reference evidence="1 2" key="1">
    <citation type="submission" date="2019-10" db="EMBL/GenBank/DDBJ databases">
        <title>New genus of Silvanigrellaceae.</title>
        <authorList>
            <person name="Pitt A."/>
            <person name="Hahn M.W."/>
        </authorList>
    </citation>
    <scope>NUCLEOTIDE SEQUENCE [LARGE SCALE GENOMIC DNA]</scope>
    <source>
        <strain evidence="1 2">33A1-SZDP</strain>
    </source>
</reference>
<dbReference type="GO" id="GO:0008168">
    <property type="term" value="F:methyltransferase activity"/>
    <property type="evidence" value="ECO:0007669"/>
    <property type="project" value="UniProtKB-KW"/>
</dbReference>
<keyword evidence="2" id="KW-1185">Reference proteome</keyword>
<dbReference type="GO" id="GO:0032259">
    <property type="term" value="P:methylation"/>
    <property type="evidence" value="ECO:0007669"/>
    <property type="project" value="UniProtKB-KW"/>
</dbReference>
<organism evidence="1 2">
    <name type="scientific">Fluviispira multicolorata</name>
    <dbReference type="NCBI Taxonomy" id="2654512"/>
    <lineage>
        <taxon>Bacteria</taxon>
        <taxon>Pseudomonadati</taxon>
        <taxon>Bdellovibrionota</taxon>
        <taxon>Oligoflexia</taxon>
        <taxon>Silvanigrellales</taxon>
        <taxon>Silvanigrellaceae</taxon>
        <taxon>Fluviispira</taxon>
    </lineage>
</organism>
<accession>A0A833JB25</accession>
<keyword evidence="1" id="KW-0808">Transferase</keyword>
<evidence type="ECO:0000313" key="2">
    <source>
        <dbReference type="Proteomes" id="UP000442694"/>
    </source>
</evidence>
<dbReference type="InterPro" id="IPR029063">
    <property type="entry name" value="SAM-dependent_MTases_sf"/>
</dbReference>
<dbReference type="Gene3D" id="3.40.50.150">
    <property type="entry name" value="Vaccinia Virus protein VP39"/>
    <property type="match status" value="1"/>
</dbReference>